<dbReference type="GO" id="GO:0005737">
    <property type="term" value="C:cytoplasm"/>
    <property type="evidence" value="ECO:0007669"/>
    <property type="project" value="UniProtKB-SubCell"/>
</dbReference>
<dbReference type="PROSITE" id="PS00097">
    <property type="entry name" value="CARBAMOYLTRANSFERASE"/>
    <property type="match status" value="1"/>
</dbReference>
<keyword evidence="3 5" id="KW-0808">Transferase</keyword>
<dbReference type="InterPro" id="IPR002292">
    <property type="entry name" value="Orn/put_carbamltrans"/>
</dbReference>
<proteinExistence type="inferred from homology"/>
<dbReference type="InterPro" id="IPR024904">
    <property type="entry name" value="OTCase_ArgI"/>
</dbReference>
<dbReference type="NCBIfam" id="TIGR00658">
    <property type="entry name" value="orni_carb_tr"/>
    <property type="match status" value="1"/>
</dbReference>
<dbReference type="PRINTS" id="PR00100">
    <property type="entry name" value="AOTCASE"/>
</dbReference>
<evidence type="ECO:0000313" key="8">
    <source>
        <dbReference type="EMBL" id="AJF23987.1"/>
    </source>
</evidence>
<feature type="binding site" evidence="5">
    <location>
        <position position="326"/>
    </location>
    <ligand>
        <name>carbamoyl phosphate</name>
        <dbReference type="ChEBI" id="CHEBI:58228"/>
    </ligand>
</feature>
<sequence length="339" mass="38991">MNLRNRNLLSLMNHTKEEINYLLNLASYLKKSKYIGNEYPRLKGKNLALLFEKPSTRTRCAFEIAAKDQGANVTYIDSNSSQLGAKETIKDTAKVLGRMFDAIQYRGFSQKIIEELAKNSGIPVLNGLTNEFHPTQVLADVLTMLEHSNNKSFNKIKYVYLGDARYNIGRSLLLIGAKLGMDVRIAAPKQFWPEEKFFIFCNNLAKKNNSKLLLVEDPYLAVKNVDFIYTDVWVSMGESEEVWCERINFLSKYQINNELIKHTNNFKVKVMHCLPSFHNTEPFVINNLFKKHKLIKNNQTLLNGFEITDDIFESSFNISFDQVENRIHTIKAILVSTLS</sequence>
<dbReference type="InterPro" id="IPR006131">
    <property type="entry name" value="Asp_carbamoyltransf_Asp/Orn-bd"/>
</dbReference>
<feature type="binding site" evidence="5">
    <location>
        <position position="106"/>
    </location>
    <ligand>
        <name>carbamoyl phosphate</name>
        <dbReference type="ChEBI" id="CHEBI:58228"/>
    </ligand>
</feature>
<gene>
    <name evidence="8" type="ORF">O3E_00205</name>
</gene>
<feature type="binding site" evidence="5">
    <location>
        <position position="231"/>
    </location>
    <ligand>
        <name>L-ornithine</name>
        <dbReference type="ChEBI" id="CHEBI:46911"/>
    </ligand>
</feature>
<dbReference type="GO" id="GO:0004585">
    <property type="term" value="F:ornithine carbamoyltransferase activity"/>
    <property type="evidence" value="ECO:0007669"/>
    <property type="project" value="UniProtKB-UniRule"/>
</dbReference>
<name>A0AAU8RQN7_9GAMM</name>
<dbReference type="GO" id="GO:0019240">
    <property type="term" value="P:citrulline biosynthetic process"/>
    <property type="evidence" value="ECO:0007669"/>
    <property type="project" value="TreeGrafter"/>
</dbReference>
<reference evidence="8 9" key="1">
    <citation type="submission" date="2014-04" db="EMBL/GenBank/DDBJ databases">
        <title>Genome reduction and metabolic complementation of the dual endosymbionts in the whitefly Bemisia tabaci.</title>
        <authorList>
            <person name="Rao Q."/>
            <person name="Rollat-Farnier P.-A."/>
            <person name="Zhang Z.-X."/>
            <person name="Santos-Garcia D."/>
            <person name="Silva F.J."/>
            <person name="Moya A."/>
            <person name="Zhu D.-T."/>
            <person name="Klein C.C."/>
            <person name="Vavre F."/>
            <person name="Sagot M.-F."/>
            <person name="Liu S.-S."/>
            <person name="Mouton L."/>
            <person name="Wang X.-W."/>
        </authorList>
    </citation>
    <scope>NUCLEOTIDE SEQUENCE [LARGE SCALE GENOMIC DNA]</scope>
    <source>
        <strain evidence="8 9">BT-Q</strain>
    </source>
</reference>
<comment type="subcellular location">
    <subcellularLocation>
        <location evidence="5">Cytoplasm</location>
    </subcellularLocation>
</comment>
<feature type="binding site" evidence="5">
    <location>
        <begin position="273"/>
        <end position="274"/>
    </location>
    <ligand>
        <name>carbamoyl phosphate</name>
        <dbReference type="ChEBI" id="CHEBI:58228"/>
    </ligand>
</feature>
<evidence type="ECO:0000256" key="2">
    <source>
        <dbReference type="ARBA" id="ARBA00013007"/>
    </source>
</evidence>
<dbReference type="AlphaFoldDB" id="A0AAU8RQN7"/>
<dbReference type="KEGG" id="paly:O3E_00205"/>
<feature type="binding site" evidence="5">
    <location>
        <position position="167"/>
    </location>
    <ligand>
        <name>L-ornithine</name>
        <dbReference type="ChEBI" id="CHEBI:46911"/>
    </ligand>
</feature>
<evidence type="ECO:0000259" key="7">
    <source>
        <dbReference type="Pfam" id="PF02729"/>
    </source>
</evidence>
<comment type="catalytic activity">
    <reaction evidence="4 5">
        <text>carbamoyl phosphate + L-ornithine = L-citrulline + phosphate + H(+)</text>
        <dbReference type="Rhea" id="RHEA:19513"/>
        <dbReference type="ChEBI" id="CHEBI:15378"/>
        <dbReference type="ChEBI" id="CHEBI:43474"/>
        <dbReference type="ChEBI" id="CHEBI:46911"/>
        <dbReference type="ChEBI" id="CHEBI:57743"/>
        <dbReference type="ChEBI" id="CHEBI:58228"/>
        <dbReference type="EC" id="2.1.3.3"/>
    </reaction>
</comment>
<dbReference type="HAMAP" id="MF_01109">
    <property type="entry name" value="OTCase"/>
    <property type="match status" value="1"/>
</dbReference>
<dbReference type="Pfam" id="PF00185">
    <property type="entry name" value="OTCace"/>
    <property type="match status" value="1"/>
</dbReference>
<evidence type="ECO:0000256" key="3">
    <source>
        <dbReference type="ARBA" id="ARBA00022679"/>
    </source>
</evidence>
<dbReference type="RefSeq" id="WP_014943220.1">
    <property type="nucleotide sequence ID" value="NZ_CP007563.1"/>
</dbReference>
<evidence type="ECO:0000256" key="4">
    <source>
        <dbReference type="ARBA" id="ARBA00048772"/>
    </source>
</evidence>
<dbReference type="InterPro" id="IPR006130">
    <property type="entry name" value="Asp/Orn_carbamoylTrfase"/>
</dbReference>
<dbReference type="Pfam" id="PF02729">
    <property type="entry name" value="OTCace_N"/>
    <property type="match status" value="1"/>
</dbReference>
<evidence type="ECO:0000256" key="1">
    <source>
        <dbReference type="ARBA" id="ARBA00007805"/>
    </source>
</evidence>
<dbReference type="Gene3D" id="3.40.50.1370">
    <property type="entry name" value="Aspartate/ornithine carbamoyltransferase"/>
    <property type="match status" value="2"/>
</dbReference>
<dbReference type="EC" id="2.1.3.3" evidence="2 5"/>
<feature type="domain" description="Aspartate/ornithine carbamoyltransferase Asp/Orn-binding" evidence="6">
    <location>
        <begin position="155"/>
        <end position="336"/>
    </location>
</feature>
<dbReference type="PRINTS" id="PR00102">
    <property type="entry name" value="OTCASE"/>
</dbReference>
<evidence type="ECO:0000313" key="9">
    <source>
        <dbReference type="Proteomes" id="UP000031624"/>
    </source>
</evidence>
<dbReference type="EMBL" id="CP007563">
    <property type="protein sequence ID" value="AJF23987.1"/>
    <property type="molecule type" value="Genomic_DNA"/>
</dbReference>
<accession>A0AAU8RQN7</accession>
<protein>
    <recommendedName>
        <fullName evidence="2 5">Ornithine carbamoyltransferase</fullName>
        <shortName evidence="5">OTCase</shortName>
        <ecNumber evidence="2 5">2.1.3.3</ecNumber>
    </recommendedName>
</protein>
<dbReference type="SUPFAM" id="SSF53671">
    <property type="entry name" value="Aspartate/ornithine carbamoyltransferase"/>
    <property type="match status" value="1"/>
</dbReference>
<dbReference type="InterPro" id="IPR036901">
    <property type="entry name" value="Asp/Orn_carbamoylTrfase_sf"/>
</dbReference>
<dbReference type="GO" id="GO:0042450">
    <property type="term" value="P:L-arginine biosynthetic process via ornithine"/>
    <property type="evidence" value="ECO:0007669"/>
    <property type="project" value="UniProtKB-UniRule"/>
</dbReference>
<dbReference type="GO" id="GO:0016597">
    <property type="term" value="F:amino acid binding"/>
    <property type="evidence" value="ECO:0007669"/>
    <property type="project" value="InterPro"/>
</dbReference>
<evidence type="ECO:0000259" key="6">
    <source>
        <dbReference type="Pfam" id="PF00185"/>
    </source>
</evidence>
<feature type="binding site" evidence="5">
    <location>
        <begin position="133"/>
        <end position="136"/>
    </location>
    <ligand>
        <name>carbamoyl phosphate</name>
        <dbReference type="ChEBI" id="CHEBI:58228"/>
    </ligand>
</feature>
<feature type="binding site" evidence="5">
    <location>
        <begin position="235"/>
        <end position="236"/>
    </location>
    <ligand>
        <name>L-ornithine</name>
        <dbReference type="ChEBI" id="CHEBI:46911"/>
    </ligand>
</feature>
<feature type="domain" description="Aspartate/ornithine carbamoyltransferase carbamoyl-P binding" evidence="7">
    <location>
        <begin position="6"/>
        <end position="146"/>
    </location>
</feature>
<feature type="binding site" evidence="5">
    <location>
        <position position="82"/>
    </location>
    <ligand>
        <name>carbamoyl phosphate</name>
        <dbReference type="ChEBI" id="CHEBI:58228"/>
    </ligand>
</feature>
<comment type="similarity">
    <text evidence="1 5">Belongs to the aspartate/ornithine carbamoyltransferase superfamily. OTCase family.</text>
</comment>
<dbReference type="InterPro" id="IPR006132">
    <property type="entry name" value="Asp/Orn_carbamoyltranf_P-bd"/>
</dbReference>
<feature type="binding site" evidence="5">
    <location>
        <begin position="55"/>
        <end position="58"/>
    </location>
    <ligand>
        <name>carbamoyl phosphate</name>
        <dbReference type="ChEBI" id="CHEBI:58228"/>
    </ligand>
</feature>
<dbReference type="PANTHER" id="PTHR45753:SF2">
    <property type="entry name" value="ORNITHINE CARBAMOYLTRANSFERASE"/>
    <property type="match status" value="1"/>
</dbReference>
<dbReference type="PANTHER" id="PTHR45753">
    <property type="entry name" value="ORNITHINE CARBAMOYLTRANSFERASE, MITOCHONDRIAL"/>
    <property type="match status" value="1"/>
</dbReference>
<dbReference type="Proteomes" id="UP000031624">
    <property type="component" value="Chromosome"/>
</dbReference>
<keyword evidence="5" id="KW-0963">Cytoplasm</keyword>
<evidence type="ECO:0000256" key="5">
    <source>
        <dbReference type="HAMAP-Rule" id="MF_01109"/>
    </source>
</evidence>
<organism evidence="8 9">
    <name type="scientific">Candidatus Portiera aleyrodidarum MED</name>
    <name type="common">Bemisia tabaci</name>
    <dbReference type="NCBI Taxonomy" id="1163752"/>
    <lineage>
        <taxon>Bacteria</taxon>
        <taxon>Pseudomonadati</taxon>
        <taxon>Pseudomonadota</taxon>
        <taxon>Gammaproteobacteria</taxon>
        <taxon>Candidatus Johnevansiales</taxon>
        <taxon>Candidatus Johnevansiaceae</taxon>
        <taxon>Candidatus Portiera</taxon>
    </lineage>
</organism>